<dbReference type="Gene3D" id="3.40.630.30">
    <property type="match status" value="1"/>
</dbReference>
<dbReference type="GO" id="GO:0016746">
    <property type="term" value="F:acyltransferase activity"/>
    <property type="evidence" value="ECO:0007669"/>
    <property type="project" value="UniProtKB-KW"/>
</dbReference>
<comment type="caution">
    <text evidence="4">The sequence shown here is derived from an EMBL/GenBank/DDBJ whole genome shotgun (WGS) entry which is preliminary data.</text>
</comment>
<evidence type="ECO:0000256" key="1">
    <source>
        <dbReference type="ARBA" id="ARBA00022679"/>
    </source>
</evidence>
<feature type="domain" description="N-acetyltransferase" evidence="3">
    <location>
        <begin position="11"/>
        <end position="185"/>
    </location>
</feature>
<reference evidence="5" key="1">
    <citation type="journal article" date="2019" name="Int. J. Syst. Evol. Microbiol.">
        <title>The Global Catalogue of Microorganisms (GCM) 10K type strain sequencing project: providing services to taxonomists for standard genome sequencing and annotation.</title>
        <authorList>
            <consortium name="The Broad Institute Genomics Platform"/>
            <consortium name="The Broad Institute Genome Sequencing Center for Infectious Disease"/>
            <person name="Wu L."/>
            <person name="Ma J."/>
        </authorList>
    </citation>
    <scope>NUCLEOTIDE SEQUENCE [LARGE SCALE GENOMIC DNA]</scope>
    <source>
        <strain evidence="5">NCAIM B.02333</strain>
    </source>
</reference>
<dbReference type="InterPro" id="IPR000182">
    <property type="entry name" value="GNAT_dom"/>
</dbReference>
<evidence type="ECO:0000259" key="3">
    <source>
        <dbReference type="PROSITE" id="PS51186"/>
    </source>
</evidence>
<dbReference type="RefSeq" id="WP_340293468.1">
    <property type="nucleotide sequence ID" value="NZ_JBBEOI010000109.1"/>
</dbReference>
<dbReference type="Proteomes" id="UP001595685">
    <property type="component" value="Unassembled WGS sequence"/>
</dbReference>
<dbReference type="InterPro" id="IPR016181">
    <property type="entry name" value="Acyl_CoA_acyltransferase"/>
</dbReference>
<dbReference type="EC" id="2.3.1.-" evidence="4"/>
<accession>A0ABV7WE39</accession>
<dbReference type="EMBL" id="JBHRWW010000002">
    <property type="protein sequence ID" value="MFC3687737.1"/>
    <property type="molecule type" value="Genomic_DNA"/>
</dbReference>
<organism evidence="4 5">
    <name type="scientific">Aquipuribacter hungaricus</name>
    <dbReference type="NCBI Taxonomy" id="545624"/>
    <lineage>
        <taxon>Bacteria</taxon>
        <taxon>Bacillati</taxon>
        <taxon>Actinomycetota</taxon>
        <taxon>Actinomycetes</taxon>
        <taxon>Micrococcales</taxon>
        <taxon>Intrasporangiaceae</taxon>
        <taxon>Aquipuribacter</taxon>
    </lineage>
</organism>
<evidence type="ECO:0000256" key="2">
    <source>
        <dbReference type="ARBA" id="ARBA00023315"/>
    </source>
</evidence>
<gene>
    <name evidence="4" type="ORF">ACFOLH_05210</name>
</gene>
<sequence>MAELPDPVAGLRFRAATREDAPAVHALTEACADVDRQQERESLADVEDQLRTEWWDPATDGAVAEDDDGRVLAYGAVLRRPGQVRTRQAMLPGRVHPAVRGRGVGRALLAWQAARGEELLAAPASADVPRMLRAWVEDHLEDRVRLLRAAGFTPRRFSAIMGRDGSVPVAPTPLPPGVELRRMSAGTAGAALQERVRQAHNEAFADHWGSEPIEAADWRRYCVDGPGCRPDLSFAAVDGTGAVVGYLVSGTYEQDWEPQGYTEGWTDLLGVAPAFRGRGLGRALLARALQAYREDGLERAGLGVDVDNPGALALYVDLGYVERSRETSWCRDVPAA</sequence>
<dbReference type="PANTHER" id="PTHR43072">
    <property type="entry name" value="N-ACETYLTRANSFERASE"/>
    <property type="match status" value="1"/>
</dbReference>
<keyword evidence="1 4" id="KW-0808">Transferase</keyword>
<keyword evidence="2 4" id="KW-0012">Acyltransferase</keyword>
<dbReference type="CDD" id="cd04301">
    <property type="entry name" value="NAT_SF"/>
    <property type="match status" value="1"/>
</dbReference>
<dbReference type="PANTHER" id="PTHR43072:SF51">
    <property type="entry name" value="ABC SUPERFAMILY TRANSPORT PROTEIN"/>
    <property type="match status" value="1"/>
</dbReference>
<evidence type="ECO:0000313" key="4">
    <source>
        <dbReference type="EMBL" id="MFC3687737.1"/>
    </source>
</evidence>
<dbReference type="SUPFAM" id="SSF55729">
    <property type="entry name" value="Acyl-CoA N-acyltransferases (Nat)"/>
    <property type="match status" value="2"/>
</dbReference>
<dbReference type="Pfam" id="PF00583">
    <property type="entry name" value="Acetyltransf_1"/>
    <property type="match status" value="1"/>
</dbReference>
<keyword evidence="5" id="KW-1185">Reference proteome</keyword>
<name>A0ABV7WE39_9MICO</name>
<dbReference type="PROSITE" id="PS51186">
    <property type="entry name" value="GNAT"/>
    <property type="match status" value="2"/>
</dbReference>
<proteinExistence type="predicted"/>
<feature type="domain" description="N-acetyltransferase" evidence="3">
    <location>
        <begin position="178"/>
        <end position="336"/>
    </location>
</feature>
<evidence type="ECO:0000313" key="5">
    <source>
        <dbReference type="Proteomes" id="UP001595685"/>
    </source>
</evidence>
<protein>
    <submittedName>
        <fullName evidence="4">GNAT family N-acetyltransferase</fullName>
        <ecNumber evidence="4">2.3.1.-</ecNumber>
    </submittedName>
</protein>